<evidence type="ECO:0000313" key="4">
    <source>
        <dbReference type="EMBL" id="QGY72587.1"/>
    </source>
</evidence>
<dbReference type="GeneID" id="80538777"/>
<keyword evidence="1" id="KW-0696">RNA-directed RNA polymerase</keyword>
<evidence type="ECO:0000256" key="3">
    <source>
        <dbReference type="ARBA" id="ARBA00022695"/>
    </source>
</evidence>
<evidence type="ECO:0000313" key="5">
    <source>
        <dbReference type="Proteomes" id="UP000830171"/>
    </source>
</evidence>
<dbReference type="InterPro" id="IPR043502">
    <property type="entry name" value="DNA/RNA_pol_sf"/>
</dbReference>
<dbReference type="RefSeq" id="YP_010800252.1">
    <property type="nucleotide sequence ID" value="NC_076787.1"/>
</dbReference>
<sequence length="659" mass="75590">MRNSEATSSRPKPARCSAVGSLEKSLKKALHVIFSEFSIPGDVPVFKGVDCLSLRKEWDEFAKNVRTGHLKKVREVMLTSTLKSVKRMFDAECHVCDKKAGAAAKEKWMVSSETHSVMPQPTWCHDPLWLMKRRVRELVCGWGRRLESSRHGDGGDSLVYTPDQQGCLETRRHQGGTLATAPDDCSLESNQVRVGVAKTKGKHRVVTMQSARVKRVLSPVHNALYDHLTSFGWCVRGDVQKEDFLAVLADRREKESLISGDYASATDNLYTEAVLSVVEVLAEETALTEEERTVLVESFTDVYWESLSGRRHSIVRGSMMGNLVSFPLLCLVNKACFDITCDIYHGSGERRVGRFNGDDCAFAGDRGFFQLWREVTGTYGLVVNEEKTGFGSRWVELNSQPFHVKRKSLVPKPVISFLRCGREESEDLLAEVLRGIRSFKRSTRAWILNVAMRHEISLREIQVSNIPRKTLDFLLQKSWFRRALQLGPAPTKTTGVERKVEMIVANPPREEIYEFVTRKSRQLQRECVDRWLGVVLCPGPGVFKRTIDRRAFYKRTEHQKTIPPAYHLHKSERRWQFVWPLELFRWLEDRAPHLILDDEACKSDWITDHPFLQSSCRLSKGRETKWYEKFKNRCFVPAPLPDSINVRYAWGVCRQSMSY</sequence>
<dbReference type="Proteomes" id="UP000830171">
    <property type="component" value="Segment"/>
</dbReference>
<keyword evidence="3" id="KW-0548">Nucleotidyltransferase</keyword>
<keyword evidence="2" id="KW-0808">Transferase</keyword>
<reference evidence="4" key="1">
    <citation type="journal article" date="2020" name="Virus Evol.">
        <title>Analysis of the virome associated to grapevine downy mildew lesions reveals new mycovirus lineages.</title>
        <authorList>
            <person name="Chiapello M."/>
            <person name="Rodriguez-Romero J."/>
            <person name="Ayllon M.A."/>
            <person name="Turina M."/>
        </authorList>
    </citation>
    <scope>NUCLEOTIDE SEQUENCE</scope>
    <source>
        <strain evidence="4">DMS5_22836</strain>
    </source>
</reference>
<dbReference type="EMBL" id="MN532644">
    <property type="protein sequence ID" value="QGY72587.1"/>
    <property type="molecule type" value="Genomic_RNA"/>
</dbReference>
<evidence type="ECO:0000256" key="1">
    <source>
        <dbReference type="ARBA" id="ARBA00022484"/>
    </source>
</evidence>
<keyword evidence="5" id="KW-1185">Reference proteome</keyword>
<proteinExistence type="predicted"/>
<dbReference type="SUPFAM" id="SSF56672">
    <property type="entry name" value="DNA/RNA polymerases"/>
    <property type="match status" value="1"/>
</dbReference>
<protein>
    <submittedName>
        <fullName evidence="4">RNA dependent RNA polymerase</fullName>
    </submittedName>
</protein>
<evidence type="ECO:0000256" key="2">
    <source>
        <dbReference type="ARBA" id="ARBA00022679"/>
    </source>
</evidence>
<name>A0ABX6FJ43_9VIRU</name>
<accession>A0ABX6FJ43</accession>
<organism evidence="4 5">
    <name type="scientific">Plasmopara viticola lesion associated ourmia-like virus 57</name>
    <dbReference type="NCBI Taxonomy" id="2686528"/>
    <lineage>
        <taxon>Viruses</taxon>
        <taxon>Riboviria</taxon>
        <taxon>Orthornavirae</taxon>
        <taxon>Lenarviricota</taxon>
        <taxon>Miaviricetes</taxon>
        <taxon>Ourlivirales</taxon>
        <taxon>Botourmiaviridae</taxon>
        <taxon>Botoulivirus</taxon>
        <taxon>Botoulivirus gammaplasmoparae</taxon>
    </lineage>
</organism>